<dbReference type="Proteomes" id="UP000266861">
    <property type="component" value="Unassembled WGS sequence"/>
</dbReference>
<dbReference type="EMBL" id="PQFF01000325">
    <property type="protein sequence ID" value="RHZ60172.1"/>
    <property type="molecule type" value="Genomic_DNA"/>
</dbReference>
<gene>
    <name evidence="1" type="ORF">Glove_357g39</name>
</gene>
<evidence type="ECO:0000313" key="2">
    <source>
        <dbReference type="Proteomes" id="UP000266861"/>
    </source>
</evidence>
<dbReference type="AlphaFoldDB" id="A0A397HAT3"/>
<protein>
    <submittedName>
        <fullName evidence="1">Uncharacterized protein</fullName>
    </submittedName>
</protein>
<organism evidence="1 2">
    <name type="scientific">Diversispora epigaea</name>
    <dbReference type="NCBI Taxonomy" id="1348612"/>
    <lineage>
        <taxon>Eukaryota</taxon>
        <taxon>Fungi</taxon>
        <taxon>Fungi incertae sedis</taxon>
        <taxon>Mucoromycota</taxon>
        <taxon>Glomeromycotina</taxon>
        <taxon>Glomeromycetes</taxon>
        <taxon>Diversisporales</taxon>
        <taxon>Diversisporaceae</taxon>
        <taxon>Diversispora</taxon>
    </lineage>
</organism>
<comment type="caution">
    <text evidence="1">The sequence shown here is derived from an EMBL/GenBank/DDBJ whole genome shotgun (WGS) entry which is preliminary data.</text>
</comment>
<proteinExistence type="predicted"/>
<name>A0A397HAT3_9GLOM</name>
<evidence type="ECO:0000313" key="1">
    <source>
        <dbReference type="EMBL" id="RHZ60172.1"/>
    </source>
</evidence>
<dbReference type="OrthoDB" id="2342708at2759"/>
<accession>A0A397HAT3</accession>
<keyword evidence="2" id="KW-1185">Reference proteome</keyword>
<sequence length="214" mass="24575">MVSEILSNPFGIGATSLAERNTIQAKQEEILCWYYYGKDFEKMVSEILSNPFGIGASCKNNKRTNDLARDQTYDEMLNIFQASHVKICTNLSRTYKENEVDVSPESCQTIPQPQKTSAYIHAYFHNKLLEQYPNLYEECSSENVDYYGINVESLCPIYKLNHEDEEGIKGEYKDESYYIKCETSEIGTVMPVRAEIIVQIITFPVLILKLDICI</sequence>
<reference evidence="1 2" key="1">
    <citation type="submission" date="2018-08" db="EMBL/GenBank/DDBJ databases">
        <title>Genome and evolution of the arbuscular mycorrhizal fungus Diversispora epigaea (formerly Glomus versiforme) and its bacterial endosymbionts.</title>
        <authorList>
            <person name="Sun X."/>
            <person name="Fei Z."/>
            <person name="Harrison M."/>
        </authorList>
    </citation>
    <scope>NUCLEOTIDE SEQUENCE [LARGE SCALE GENOMIC DNA]</scope>
    <source>
        <strain evidence="1 2">IT104</strain>
    </source>
</reference>